<evidence type="ECO:0000256" key="1">
    <source>
        <dbReference type="SAM" id="Coils"/>
    </source>
</evidence>
<feature type="coiled-coil region" evidence="1">
    <location>
        <begin position="668"/>
        <end position="702"/>
    </location>
</feature>
<dbReference type="GO" id="GO:0004386">
    <property type="term" value="F:helicase activity"/>
    <property type="evidence" value="ECO:0007669"/>
    <property type="project" value="InterPro"/>
</dbReference>
<feature type="domain" description="DNA2/NAM7 helicase helicase" evidence="2">
    <location>
        <begin position="187"/>
        <end position="365"/>
    </location>
</feature>
<organism evidence="4 5">
    <name type="scientific">Catellatospora citrea</name>
    <dbReference type="NCBI Taxonomy" id="53366"/>
    <lineage>
        <taxon>Bacteria</taxon>
        <taxon>Bacillati</taxon>
        <taxon>Actinomycetota</taxon>
        <taxon>Actinomycetes</taxon>
        <taxon>Micromonosporales</taxon>
        <taxon>Micromonosporaceae</taxon>
        <taxon>Catellatospora</taxon>
    </lineage>
</organism>
<reference evidence="4 5" key="1">
    <citation type="submission" date="2021-01" db="EMBL/GenBank/DDBJ databases">
        <title>Whole genome shotgun sequence of Catellatospora citrea NBRC 14495.</title>
        <authorList>
            <person name="Komaki H."/>
            <person name="Tamura T."/>
        </authorList>
    </citation>
    <scope>NUCLEOTIDE SEQUENCE [LARGE SCALE GENOMIC DNA]</scope>
    <source>
        <strain evidence="4 5">NBRC 14495</strain>
    </source>
</reference>
<name>A0A8J3K4H2_9ACTN</name>
<dbReference type="InterPro" id="IPR045055">
    <property type="entry name" value="DNA2/NAM7-like"/>
</dbReference>
<dbReference type="InterPro" id="IPR041677">
    <property type="entry name" value="DNA2/NAM7_AAA_11"/>
</dbReference>
<sequence length="1163" mass="128630">MVGDSRFGLYGPPALREHGRLRREVGRQFGQLRALFELIDQRPGEAEKTVTGIVAAIDDAPASGSLITIRVDDGSPLTDFDRRSVRVRDDSGMSFNSSVAAARGRRLDVRQPRRITPRIGAPVFVDLVKPFSQKQNALALRNFLDGDVEGSWENLARLMSRPAGLTVPKPFQPPEHFFCDDDPQSCELNEQQRKAVTGAVSTPHTFFIQGPPGTGKTEVICEVARQLTSRGERVLLLAPSHVAVDEVLSRIGRKPGIRALRITWSDDRVQENLHGYLESNVGGDLAEQVLRPEGGGQNVRWARELEEVDARISAVDRSRHLRAQTMHQTNQVAAARVALATANTNWEQQRDTFARLDDELTAEVDAAQTRRAQTAAAWEHSKAQLDNSNASRRSMMALARAVRAWSTIDAQAQAANSDAIAAEDEATRMAADAKVRHETAVAIAARHEQLLQAREAELAEAKARSAQARAEVERARAAQTDIGRVLQKVSIGALPAAQRRLRAAMGSVTESQVLVRQFSAMADDAAAALRTAERALTTGVPSAATHAAQARTAAQAAHAEADLAWAALARSAGQAGADPVQINQVDDRAVLAGQLMRAIAAAFSSVARDVPITVPVAGIEPLTARLKAVVHWHHAAATAQQQARQAGSEYTQAQVRAAEQRAAADTALRAAVRTRDDAQRRLDQVTRRLQEAEAGLAELDDSAADDDETISRLSRRRHVLARLPALHERWCELTAKRSDDQIVTDIRESMIRGANLVCATTKGIAGRGSDVVRHADYDTLIVDEASRVTESEFLIGAVRARRWVMVGDEHQLPPYVQQQEEHFLHALTALYRHHRGTSPTLEGAVEELSGLWHQDEEQHKFRVQSVLGVANTLLSDGLWTQTYREQFQSAYERLDTETEAEDPDRRVLKTMLRHFVHSLFQTAVLNCPPQLRQELVWQRRMIEPLARIVNEPVYAGRYHTPPQEQLQQLGVVPLIAGGTLTRPIIFADTSAYRDAGDEPRLNGFVNQREQLIVERICELYNESLGKTGAPPVSVSVLAFYRAQAQALERKLKARDFPQLQWEVIDVIDRIQGQQSDLVIVSFTRARASGRTGPQYGQWLQDIRRLNVAFTRARRGLVLVGHNTTLRGLGQPVAGQHPGPARHFYQNLFHLIDTDDNFLRVRRI</sequence>
<evidence type="ECO:0000259" key="2">
    <source>
        <dbReference type="Pfam" id="PF13086"/>
    </source>
</evidence>
<dbReference type="AlphaFoldDB" id="A0A8J3K4H2"/>
<feature type="coiled-coil region" evidence="1">
    <location>
        <begin position="444"/>
        <end position="478"/>
    </location>
</feature>
<dbReference type="SUPFAM" id="SSF52540">
    <property type="entry name" value="P-loop containing nucleoside triphosphate hydrolases"/>
    <property type="match status" value="1"/>
</dbReference>
<evidence type="ECO:0008006" key="6">
    <source>
        <dbReference type="Google" id="ProtNLM"/>
    </source>
</evidence>
<dbReference type="Pfam" id="PF13086">
    <property type="entry name" value="AAA_11"/>
    <property type="match status" value="2"/>
</dbReference>
<feature type="domain" description="DNA2/NAM7 helicase-like C-terminal" evidence="3">
    <location>
        <begin position="917"/>
        <end position="1122"/>
    </location>
</feature>
<comment type="caution">
    <text evidence="4">The sequence shown here is derived from an EMBL/GenBank/DDBJ whole genome shotgun (WGS) entry which is preliminary data.</text>
</comment>
<dbReference type="InterPro" id="IPR047187">
    <property type="entry name" value="SF1_C_Upf1"/>
</dbReference>
<dbReference type="Pfam" id="PF13087">
    <property type="entry name" value="AAA_12"/>
    <property type="match status" value="1"/>
</dbReference>
<evidence type="ECO:0000313" key="4">
    <source>
        <dbReference type="EMBL" id="GIF96576.1"/>
    </source>
</evidence>
<feature type="domain" description="DNA2/NAM7 helicase helicase" evidence="2">
    <location>
        <begin position="662"/>
        <end position="817"/>
    </location>
</feature>
<dbReference type="PANTHER" id="PTHR10887">
    <property type="entry name" value="DNA2/NAM7 HELICASE FAMILY"/>
    <property type="match status" value="1"/>
</dbReference>
<accession>A0A8J3K4H2</accession>
<keyword evidence="1" id="KW-0175">Coiled coil</keyword>
<gene>
    <name evidence="4" type="ORF">Cci01nite_16700</name>
</gene>
<dbReference type="Proteomes" id="UP000659904">
    <property type="component" value="Unassembled WGS sequence"/>
</dbReference>
<evidence type="ECO:0000313" key="5">
    <source>
        <dbReference type="Proteomes" id="UP000659904"/>
    </source>
</evidence>
<evidence type="ECO:0000259" key="3">
    <source>
        <dbReference type="Pfam" id="PF13087"/>
    </source>
</evidence>
<dbReference type="PANTHER" id="PTHR10887:SF495">
    <property type="entry name" value="HELICASE SENATAXIN ISOFORM X1-RELATED"/>
    <property type="match status" value="1"/>
</dbReference>
<dbReference type="EMBL" id="BONH01000005">
    <property type="protein sequence ID" value="GIF96576.1"/>
    <property type="molecule type" value="Genomic_DNA"/>
</dbReference>
<dbReference type="InterPro" id="IPR041679">
    <property type="entry name" value="DNA2/NAM7-like_C"/>
</dbReference>
<dbReference type="InterPro" id="IPR027417">
    <property type="entry name" value="P-loop_NTPase"/>
</dbReference>
<keyword evidence="5" id="KW-1185">Reference proteome</keyword>
<dbReference type="Gene3D" id="3.40.50.300">
    <property type="entry name" value="P-loop containing nucleotide triphosphate hydrolases"/>
    <property type="match status" value="3"/>
</dbReference>
<proteinExistence type="predicted"/>
<dbReference type="CDD" id="cd18808">
    <property type="entry name" value="SF1_C_Upf1"/>
    <property type="match status" value="1"/>
</dbReference>
<protein>
    <recommendedName>
        <fullName evidence="6">AAA domain-containing protein</fullName>
    </recommendedName>
</protein>